<protein>
    <submittedName>
        <fullName evidence="1">4870_t:CDS:1</fullName>
    </submittedName>
</protein>
<gene>
    <name evidence="1" type="ORF">FMOSSE_LOCUS8246</name>
</gene>
<proteinExistence type="predicted"/>
<dbReference type="AlphaFoldDB" id="A0A9N9C193"/>
<organism evidence="1 2">
    <name type="scientific">Funneliformis mosseae</name>
    <name type="common">Endomycorrhizal fungus</name>
    <name type="synonym">Glomus mosseae</name>
    <dbReference type="NCBI Taxonomy" id="27381"/>
    <lineage>
        <taxon>Eukaryota</taxon>
        <taxon>Fungi</taxon>
        <taxon>Fungi incertae sedis</taxon>
        <taxon>Mucoromycota</taxon>
        <taxon>Glomeromycotina</taxon>
        <taxon>Glomeromycetes</taxon>
        <taxon>Glomerales</taxon>
        <taxon>Glomeraceae</taxon>
        <taxon>Funneliformis</taxon>
    </lineage>
</organism>
<dbReference type="EMBL" id="CAJVPP010002099">
    <property type="protein sequence ID" value="CAG8587097.1"/>
    <property type="molecule type" value="Genomic_DNA"/>
</dbReference>
<name>A0A9N9C193_FUNMO</name>
<keyword evidence="2" id="KW-1185">Reference proteome</keyword>
<reference evidence="1" key="1">
    <citation type="submission" date="2021-06" db="EMBL/GenBank/DDBJ databases">
        <authorList>
            <person name="Kallberg Y."/>
            <person name="Tangrot J."/>
            <person name="Rosling A."/>
        </authorList>
    </citation>
    <scope>NUCLEOTIDE SEQUENCE</scope>
    <source>
        <strain evidence="1">87-6 pot B 2015</strain>
    </source>
</reference>
<accession>A0A9N9C193</accession>
<evidence type="ECO:0000313" key="1">
    <source>
        <dbReference type="EMBL" id="CAG8587097.1"/>
    </source>
</evidence>
<comment type="caution">
    <text evidence="1">The sequence shown here is derived from an EMBL/GenBank/DDBJ whole genome shotgun (WGS) entry which is preliminary data.</text>
</comment>
<sequence length="258" mass="30305">MVRKFTHIGVYGWGDWTCEAKNNFYYLMSPWDTYQDKKCYENFFQNAMDRRLLKLVIKESSMVKRSRLQSNHRGISIVRDPNFLSILQDFAKDNADTRSIIVVFVASESLISQFQQSRSAWSRAIIPLEIDDIPDEQAVKFLQDFNVDPKIAEYAVKYLTGGRFALLTNFHSIYKINPGENSLKKSKEILFWQIEGKLFTVGLPTNHEFFRKLIEVHHCIDIEEAESYILLDMIRKLVKVNILKEHQDYTVSFHSYLL</sequence>
<evidence type="ECO:0000313" key="2">
    <source>
        <dbReference type="Proteomes" id="UP000789375"/>
    </source>
</evidence>
<dbReference type="Proteomes" id="UP000789375">
    <property type="component" value="Unassembled WGS sequence"/>
</dbReference>